<evidence type="ECO:0000313" key="1">
    <source>
        <dbReference type="EMBL" id="KAK9180644.1"/>
    </source>
</evidence>
<proteinExistence type="predicted"/>
<organism evidence="1 2">
    <name type="scientific">Citrus x changshan-huyou</name>
    <dbReference type="NCBI Taxonomy" id="2935761"/>
    <lineage>
        <taxon>Eukaryota</taxon>
        <taxon>Viridiplantae</taxon>
        <taxon>Streptophyta</taxon>
        <taxon>Embryophyta</taxon>
        <taxon>Tracheophyta</taxon>
        <taxon>Spermatophyta</taxon>
        <taxon>Magnoliopsida</taxon>
        <taxon>eudicotyledons</taxon>
        <taxon>Gunneridae</taxon>
        <taxon>Pentapetalae</taxon>
        <taxon>rosids</taxon>
        <taxon>malvids</taxon>
        <taxon>Sapindales</taxon>
        <taxon>Rutaceae</taxon>
        <taxon>Aurantioideae</taxon>
        <taxon>Citrus</taxon>
    </lineage>
</organism>
<sequence length="211" mass="23007">MSFNTIADVVSTYHLVNAIQFSASRSGFGAMLSAVYGFKIKSGLFDGVDSVIEDWIVDQMHIVFEGLTVEGILKNWSKIKPMIVKDWSENIDARFNLFGKVRGSQLWGINIYTDDFDLVAGYCLPTASPPLSAIQELRATIWCYLCKIKGGGTIDLEPCLTHSSTVEPTLAPMAVERTMTTRAAASVLESASVAGLFRWLTQAVLLVDSGG</sequence>
<reference evidence="1 2" key="1">
    <citation type="submission" date="2024-05" db="EMBL/GenBank/DDBJ databases">
        <title>Haplotype-resolved chromosome-level genome assembly of Huyou (Citrus changshanensis).</title>
        <authorList>
            <person name="Miao C."/>
            <person name="Chen W."/>
            <person name="Wu Y."/>
            <person name="Wang L."/>
            <person name="Zhao S."/>
            <person name="Grierson D."/>
            <person name="Xu C."/>
            <person name="Chen K."/>
        </authorList>
    </citation>
    <scope>NUCLEOTIDE SEQUENCE [LARGE SCALE GENOMIC DNA]</scope>
    <source>
        <strain evidence="1">01-14</strain>
        <tissue evidence="1">Leaf</tissue>
    </source>
</reference>
<comment type="caution">
    <text evidence="1">The sequence shown here is derived from an EMBL/GenBank/DDBJ whole genome shotgun (WGS) entry which is preliminary data.</text>
</comment>
<dbReference type="Proteomes" id="UP001428341">
    <property type="component" value="Unassembled WGS sequence"/>
</dbReference>
<gene>
    <name evidence="1" type="ORF">WN944_023777</name>
</gene>
<name>A0AAP0LMP4_9ROSI</name>
<evidence type="ECO:0000313" key="2">
    <source>
        <dbReference type="Proteomes" id="UP001428341"/>
    </source>
</evidence>
<dbReference type="AlphaFoldDB" id="A0AAP0LMP4"/>
<protein>
    <submittedName>
        <fullName evidence="1">Uncharacterized protein</fullName>
    </submittedName>
</protein>
<accession>A0AAP0LMP4</accession>
<dbReference type="EMBL" id="JBCGBO010000024">
    <property type="protein sequence ID" value="KAK9180644.1"/>
    <property type="molecule type" value="Genomic_DNA"/>
</dbReference>
<keyword evidence="2" id="KW-1185">Reference proteome</keyword>